<evidence type="ECO:0000313" key="2">
    <source>
        <dbReference type="Proteomes" id="UP000714625"/>
    </source>
</evidence>
<proteinExistence type="predicted"/>
<dbReference type="Proteomes" id="UP000714625">
    <property type="component" value="Unassembled WGS sequence"/>
</dbReference>
<dbReference type="AlphaFoldDB" id="A0AA36XR40"/>
<gene>
    <name evidence="1" type="ORF">GHY86_23870</name>
</gene>
<name>A0AA36XR40_VIBAL</name>
<dbReference type="EMBL" id="AAXMUW010000103">
    <property type="protein sequence ID" value="EGQ9138149.1"/>
    <property type="molecule type" value="Genomic_DNA"/>
</dbReference>
<sequence>MSEMLLVGTHGTSRTRADNIKRIGFNASKCGRHGKGTYMWCAEDDPKDAIELAYHFAKTLARQYEDDNDPSPKVLKCNIRLNGGIYMDLDGKDYYDMFKAHLRKNANYLLTAKGSKYVKASRVVDSFVRHIEEITNNHIKVVRTTTQVPRSYLTEHLKLPHQVPAELRWLDIQS</sequence>
<comment type="caution">
    <text evidence="1">The sequence shown here is derived from an EMBL/GenBank/DDBJ whole genome shotgun (WGS) entry which is preliminary data.</text>
</comment>
<evidence type="ECO:0000313" key="1">
    <source>
        <dbReference type="EMBL" id="EGQ9138149.1"/>
    </source>
</evidence>
<accession>A0AA36XR40</accession>
<reference evidence="1" key="1">
    <citation type="submission" date="2019-11" db="EMBL/GenBank/DDBJ databases">
        <authorList>
            <consortium name="PulseNet: The National Subtyping Network for Foodborne Disease Surveillance"/>
            <person name="Tarr C.L."/>
            <person name="Trees E."/>
            <person name="Katz L.S."/>
            <person name="Carleton-Romer H.A."/>
            <person name="Stroika S."/>
            <person name="Kucerova Z."/>
            <person name="Roache K.F."/>
            <person name="Sabol A.L."/>
            <person name="Besser J."/>
            <person name="Gerner-Smidt P."/>
        </authorList>
    </citation>
    <scope>NUCLEOTIDE SEQUENCE</scope>
    <source>
        <strain evidence="1">PNUSAV001129</strain>
    </source>
</reference>
<protein>
    <submittedName>
        <fullName evidence="1">Uncharacterized protein</fullName>
    </submittedName>
</protein>
<organism evidence="1 2">
    <name type="scientific">Vibrio alginolyticus</name>
    <dbReference type="NCBI Taxonomy" id="663"/>
    <lineage>
        <taxon>Bacteria</taxon>
        <taxon>Pseudomonadati</taxon>
        <taxon>Pseudomonadota</taxon>
        <taxon>Gammaproteobacteria</taxon>
        <taxon>Vibrionales</taxon>
        <taxon>Vibrionaceae</taxon>
        <taxon>Vibrio</taxon>
    </lineage>
</organism>
<feature type="non-terminal residue" evidence="1">
    <location>
        <position position="174"/>
    </location>
</feature>